<comment type="caution">
    <text evidence="1">The sequence shown here is derived from an EMBL/GenBank/DDBJ whole genome shotgun (WGS) entry which is preliminary data.</text>
</comment>
<reference evidence="1" key="2">
    <citation type="submission" date="2023-05" db="EMBL/GenBank/DDBJ databases">
        <authorList>
            <person name="Schelkunov M.I."/>
        </authorList>
    </citation>
    <scope>NUCLEOTIDE SEQUENCE</scope>
    <source>
        <strain evidence="1">Hsosn_3</strain>
        <tissue evidence="1">Leaf</tissue>
    </source>
</reference>
<evidence type="ECO:0000313" key="2">
    <source>
        <dbReference type="Proteomes" id="UP001237642"/>
    </source>
</evidence>
<reference evidence="1" key="1">
    <citation type="submission" date="2023-02" db="EMBL/GenBank/DDBJ databases">
        <title>Genome of toxic invasive species Heracleum sosnowskyi carries increased number of genes despite the absence of recent whole-genome duplications.</title>
        <authorList>
            <person name="Schelkunov M."/>
            <person name="Shtratnikova V."/>
            <person name="Makarenko M."/>
            <person name="Klepikova A."/>
            <person name="Omelchenko D."/>
            <person name="Novikova G."/>
            <person name="Obukhova E."/>
            <person name="Bogdanov V."/>
            <person name="Penin A."/>
            <person name="Logacheva M."/>
        </authorList>
    </citation>
    <scope>NUCLEOTIDE SEQUENCE</scope>
    <source>
        <strain evidence="1">Hsosn_3</strain>
        <tissue evidence="1">Leaf</tissue>
    </source>
</reference>
<proteinExistence type="predicted"/>
<name>A0AAD8JIG7_9APIA</name>
<sequence>MGATLWSIWLYKNQLVFEKKVIKFEELIFLNKFRVLKWCEASNLCKGLNQNHWMINPAGILLASFKKYVAPLPNNCSELWGYIDGSFISQARNTNVSMLGIGGFIKDLNGEVVFIFSSPSKA</sequence>
<accession>A0AAD8JIG7</accession>
<protein>
    <submittedName>
        <fullName evidence="1">Uncharacterized protein</fullName>
    </submittedName>
</protein>
<dbReference type="AlphaFoldDB" id="A0AAD8JIG7"/>
<dbReference type="Proteomes" id="UP001237642">
    <property type="component" value="Unassembled WGS sequence"/>
</dbReference>
<evidence type="ECO:0000313" key="1">
    <source>
        <dbReference type="EMBL" id="KAK1404363.1"/>
    </source>
</evidence>
<dbReference type="EMBL" id="JAUIZM010000001">
    <property type="protein sequence ID" value="KAK1404363.1"/>
    <property type="molecule type" value="Genomic_DNA"/>
</dbReference>
<organism evidence="1 2">
    <name type="scientific">Heracleum sosnowskyi</name>
    <dbReference type="NCBI Taxonomy" id="360622"/>
    <lineage>
        <taxon>Eukaryota</taxon>
        <taxon>Viridiplantae</taxon>
        <taxon>Streptophyta</taxon>
        <taxon>Embryophyta</taxon>
        <taxon>Tracheophyta</taxon>
        <taxon>Spermatophyta</taxon>
        <taxon>Magnoliopsida</taxon>
        <taxon>eudicotyledons</taxon>
        <taxon>Gunneridae</taxon>
        <taxon>Pentapetalae</taxon>
        <taxon>asterids</taxon>
        <taxon>campanulids</taxon>
        <taxon>Apiales</taxon>
        <taxon>Apiaceae</taxon>
        <taxon>Apioideae</taxon>
        <taxon>apioid superclade</taxon>
        <taxon>Tordylieae</taxon>
        <taxon>Tordyliinae</taxon>
        <taxon>Heracleum</taxon>
    </lineage>
</organism>
<gene>
    <name evidence="1" type="ORF">POM88_003968</name>
</gene>
<keyword evidence="2" id="KW-1185">Reference proteome</keyword>